<dbReference type="EMBL" id="APQK01000013">
    <property type="protein sequence ID" value="ENW04339.1"/>
    <property type="molecule type" value="Genomic_DNA"/>
</dbReference>
<gene>
    <name evidence="1" type="ORF">F934_02384</name>
</gene>
<dbReference type="AlphaFoldDB" id="N9FHL1"/>
<accession>N9FHL1</accession>
<sequence>MYLAIITMPSVAYFRFYCMKQFNFKTGFFVIYT</sequence>
<proteinExistence type="predicted"/>
<comment type="caution">
    <text evidence="1">The sequence shown here is derived from an EMBL/GenBank/DDBJ whole genome shotgun (WGS) entry which is preliminary data.</text>
</comment>
<dbReference type="HOGENOM" id="CLU_3380026_0_0_6"/>
<evidence type="ECO:0000313" key="1">
    <source>
        <dbReference type="EMBL" id="ENW04339.1"/>
    </source>
</evidence>
<reference evidence="1 2" key="1">
    <citation type="submission" date="2013-02" db="EMBL/GenBank/DDBJ databases">
        <title>The Genome Sequence of Acinetobacter beijerinckii ANC 3835.</title>
        <authorList>
            <consortium name="The Broad Institute Genome Sequencing Platform"/>
            <consortium name="The Broad Institute Genome Sequencing Center for Infectious Disease"/>
            <person name="Cerqueira G."/>
            <person name="Feldgarden M."/>
            <person name="Courvalin P."/>
            <person name="Perichon B."/>
            <person name="Grillot-Courvalin C."/>
            <person name="Clermont D."/>
            <person name="Rocha E."/>
            <person name="Yoon E.-J."/>
            <person name="Nemec A."/>
            <person name="Walker B."/>
            <person name="Young S.K."/>
            <person name="Zeng Q."/>
            <person name="Gargeya S."/>
            <person name="Fitzgerald M."/>
            <person name="Haas B."/>
            <person name="Abouelleil A."/>
            <person name="Alvarado L."/>
            <person name="Arachchi H.M."/>
            <person name="Berlin A.M."/>
            <person name="Chapman S.B."/>
            <person name="Dewar J."/>
            <person name="Goldberg J."/>
            <person name="Griggs A."/>
            <person name="Gujja S."/>
            <person name="Hansen M."/>
            <person name="Howarth C."/>
            <person name="Imamovic A."/>
            <person name="Larimer J."/>
            <person name="McCowan C."/>
            <person name="Murphy C."/>
            <person name="Neiman D."/>
            <person name="Pearson M."/>
            <person name="Priest M."/>
            <person name="Roberts A."/>
            <person name="Saif S."/>
            <person name="Shea T."/>
            <person name="Sisk P."/>
            <person name="Sykes S."/>
            <person name="Wortman J."/>
            <person name="Nusbaum C."/>
            <person name="Birren B."/>
        </authorList>
    </citation>
    <scope>NUCLEOTIDE SEQUENCE [LARGE SCALE GENOMIC DNA]</scope>
    <source>
        <strain evidence="1 2">ANC 3835</strain>
    </source>
</reference>
<organism evidence="1 2">
    <name type="scientific">Acinetobacter beijerinckii ANC 3835</name>
    <dbReference type="NCBI Taxonomy" id="1217649"/>
    <lineage>
        <taxon>Bacteria</taxon>
        <taxon>Pseudomonadati</taxon>
        <taxon>Pseudomonadota</taxon>
        <taxon>Gammaproteobacteria</taxon>
        <taxon>Moraxellales</taxon>
        <taxon>Moraxellaceae</taxon>
        <taxon>Acinetobacter</taxon>
    </lineage>
</organism>
<evidence type="ECO:0000313" key="2">
    <source>
        <dbReference type="Proteomes" id="UP000018417"/>
    </source>
</evidence>
<dbReference type="Proteomes" id="UP000018417">
    <property type="component" value="Unassembled WGS sequence"/>
</dbReference>
<name>N9FHL1_9GAMM</name>
<protein>
    <submittedName>
        <fullName evidence="1">Uncharacterized protein</fullName>
    </submittedName>
</protein>